<comment type="cofactor">
    <cofactor evidence="1">
        <name>Ca(2+)</name>
        <dbReference type="ChEBI" id="CHEBI:29108"/>
    </cofactor>
</comment>
<reference evidence="9 10" key="1">
    <citation type="submission" date="2024-09" db="EMBL/GenBank/DDBJ databases">
        <authorList>
            <person name="Sun Q."/>
            <person name="Mori K."/>
        </authorList>
    </citation>
    <scope>NUCLEOTIDE SEQUENCE [LARGE SCALE GENOMIC DNA]</scope>
    <source>
        <strain evidence="9 10">CECT 8622</strain>
    </source>
</reference>
<dbReference type="RefSeq" id="WP_379862111.1">
    <property type="nucleotide sequence ID" value="NZ_JBHMFC010000101.1"/>
</dbReference>
<gene>
    <name evidence="9" type="ORF">ACFFU9_14025</name>
</gene>
<evidence type="ECO:0000313" key="9">
    <source>
        <dbReference type="EMBL" id="MFB9057859.1"/>
    </source>
</evidence>
<proteinExistence type="inferred from homology"/>
<dbReference type="PANTHER" id="PTHR42693:SF42">
    <property type="entry name" value="ARYLSULFATASE G"/>
    <property type="match status" value="1"/>
</dbReference>
<evidence type="ECO:0000256" key="1">
    <source>
        <dbReference type="ARBA" id="ARBA00001913"/>
    </source>
</evidence>
<evidence type="ECO:0000259" key="8">
    <source>
        <dbReference type="Pfam" id="PF00884"/>
    </source>
</evidence>
<comment type="caution">
    <text evidence="9">The sequence shown here is derived from an EMBL/GenBank/DDBJ whole genome shotgun (WGS) entry which is preliminary data.</text>
</comment>
<feature type="domain" description="Sulfatase N-terminal" evidence="8">
    <location>
        <begin position="37"/>
        <end position="382"/>
    </location>
</feature>
<evidence type="ECO:0000256" key="5">
    <source>
        <dbReference type="ARBA" id="ARBA00022801"/>
    </source>
</evidence>
<keyword evidence="6" id="KW-0106">Calcium</keyword>
<dbReference type="Gene3D" id="3.40.720.10">
    <property type="entry name" value="Alkaline Phosphatase, subunit A"/>
    <property type="match status" value="1"/>
</dbReference>
<evidence type="ECO:0000256" key="2">
    <source>
        <dbReference type="ARBA" id="ARBA00008779"/>
    </source>
</evidence>
<organism evidence="9 10">
    <name type="scientific">Mariniflexile ostreae</name>
    <dbReference type="NCBI Taxonomy" id="1520892"/>
    <lineage>
        <taxon>Bacteria</taxon>
        <taxon>Pseudomonadati</taxon>
        <taxon>Bacteroidota</taxon>
        <taxon>Flavobacteriia</taxon>
        <taxon>Flavobacteriales</taxon>
        <taxon>Flavobacteriaceae</taxon>
        <taxon>Mariniflexile</taxon>
    </lineage>
</organism>
<name>A0ABV5FEU7_9FLAO</name>
<keyword evidence="10" id="KW-1185">Reference proteome</keyword>
<evidence type="ECO:0000313" key="10">
    <source>
        <dbReference type="Proteomes" id="UP001589585"/>
    </source>
</evidence>
<dbReference type="InterPro" id="IPR050738">
    <property type="entry name" value="Sulfatase"/>
</dbReference>
<keyword evidence="3" id="KW-0479">Metal-binding</keyword>
<dbReference type="SUPFAM" id="SSF53649">
    <property type="entry name" value="Alkaline phosphatase-like"/>
    <property type="match status" value="1"/>
</dbReference>
<protein>
    <submittedName>
        <fullName evidence="9">Sulfatase</fullName>
    </submittedName>
</protein>
<accession>A0ABV5FEU7</accession>
<keyword evidence="4" id="KW-0732">Signal</keyword>
<keyword evidence="5" id="KW-0378">Hydrolase</keyword>
<comment type="similarity">
    <text evidence="2">Belongs to the sulfatase family.</text>
</comment>
<dbReference type="PROSITE" id="PS51257">
    <property type="entry name" value="PROKAR_LIPOPROTEIN"/>
    <property type="match status" value="1"/>
</dbReference>
<dbReference type="PROSITE" id="PS00149">
    <property type="entry name" value="SULFATASE_2"/>
    <property type="match status" value="1"/>
</dbReference>
<dbReference type="Gene3D" id="3.30.1120.10">
    <property type="match status" value="1"/>
</dbReference>
<dbReference type="Proteomes" id="UP001589585">
    <property type="component" value="Unassembled WGS sequence"/>
</dbReference>
<evidence type="ECO:0000256" key="7">
    <source>
        <dbReference type="SAM" id="MobiDB-lite"/>
    </source>
</evidence>
<dbReference type="CDD" id="cd16144">
    <property type="entry name" value="ARS_like"/>
    <property type="match status" value="1"/>
</dbReference>
<evidence type="ECO:0000256" key="3">
    <source>
        <dbReference type="ARBA" id="ARBA00022723"/>
    </source>
</evidence>
<dbReference type="PANTHER" id="PTHR42693">
    <property type="entry name" value="ARYLSULFATASE FAMILY MEMBER"/>
    <property type="match status" value="1"/>
</dbReference>
<feature type="region of interest" description="Disordered" evidence="7">
    <location>
        <begin position="177"/>
        <end position="197"/>
    </location>
</feature>
<evidence type="ECO:0000256" key="6">
    <source>
        <dbReference type="ARBA" id="ARBA00022837"/>
    </source>
</evidence>
<dbReference type="InterPro" id="IPR000917">
    <property type="entry name" value="Sulfatase_N"/>
</dbReference>
<dbReference type="InterPro" id="IPR017850">
    <property type="entry name" value="Alkaline_phosphatase_core_sf"/>
</dbReference>
<dbReference type="Pfam" id="PF00884">
    <property type="entry name" value="Sulfatase"/>
    <property type="match status" value="1"/>
</dbReference>
<dbReference type="InterPro" id="IPR024607">
    <property type="entry name" value="Sulfatase_CS"/>
</dbReference>
<sequence length="543" mass="61134">MNKILLIMLVATVATACGEKKAVAQIDKQTKQAPQKPNILFILVDDLGYADLSVMGSTYYETPNIDAIAKSGTVFVNGYSASTVCSPSRASLMNGQFTARHGMTQYEGGKTGEAWKNLNRHTKLLPPEYRHFLNPEDITFPEVLKDNGYATFFAGKWHLGGAEQHSLPTDHGFDVNQGGNESGGPNGGYFSPFKNPNLTNLEEEKGMPLALKLAKETSKFITNHKDSRFLAYLSFYEVHAPIQTTKEKWTKYRDKAEKMGIHENGFAMERVLPARKYQDNPVYAGLIEQVDDAVGIVMKTLKDLNLDKNTIVVFTSDNGGVTSGDNFSTNALDLRGGKGYQWEGGVKVPYFIYVPWMRQGGNKIEEAVSGVDFYPTLLDLVKVPQNNKHVIDGTSLKPLLEGGTIASRPLYWHYPHYGNQGGEPSSIIREGDWKLIYYWENHHAELYNLKDNIGETTDISSENPELASQMQTKLLNWLKEMNTQYAEVDPLWDEAAWKQKLIDNKTKLMPRLEKQRKEMLSPDWQPNKDWWGSETLISEKDGK</sequence>
<evidence type="ECO:0000256" key="4">
    <source>
        <dbReference type="ARBA" id="ARBA00022729"/>
    </source>
</evidence>
<dbReference type="EMBL" id="JBHMFC010000101">
    <property type="protein sequence ID" value="MFB9057859.1"/>
    <property type="molecule type" value="Genomic_DNA"/>
</dbReference>